<reference evidence="3" key="1">
    <citation type="journal article" date="2005" name="Nature">
        <title>The map-based sequence of the rice genome.</title>
        <authorList>
            <consortium name="International rice genome sequencing project (IRGSP)"/>
            <person name="Matsumoto T."/>
            <person name="Wu J."/>
            <person name="Kanamori H."/>
            <person name="Katayose Y."/>
            <person name="Fujisawa M."/>
            <person name="Namiki N."/>
            <person name="Mizuno H."/>
            <person name="Yamamoto K."/>
            <person name="Antonio B.A."/>
            <person name="Baba T."/>
            <person name="Sakata K."/>
            <person name="Nagamura Y."/>
            <person name="Aoki H."/>
            <person name="Arikawa K."/>
            <person name="Arita K."/>
            <person name="Bito T."/>
            <person name="Chiden Y."/>
            <person name="Fujitsuka N."/>
            <person name="Fukunaka R."/>
            <person name="Hamada M."/>
            <person name="Harada C."/>
            <person name="Hayashi A."/>
            <person name="Hijishita S."/>
            <person name="Honda M."/>
            <person name="Hosokawa S."/>
            <person name="Ichikawa Y."/>
            <person name="Idonuma A."/>
            <person name="Iijima M."/>
            <person name="Ikeda M."/>
            <person name="Ikeno M."/>
            <person name="Ito K."/>
            <person name="Ito S."/>
            <person name="Ito T."/>
            <person name="Ito Y."/>
            <person name="Ito Y."/>
            <person name="Iwabuchi A."/>
            <person name="Kamiya K."/>
            <person name="Karasawa W."/>
            <person name="Kurita K."/>
            <person name="Katagiri S."/>
            <person name="Kikuta A."/>
            <person name="Kobayashi H."/>
            <person name="Kobayashi N."/>
            <person name="Machita K."/>
            <person name="Maehara T."/>
            <person name="Masukawa M."/>
            <person name="Mizubayashi T."/>
            <person name="Mukai Y."/>
            <person name="Nagasaki H."/>
            <person name="Nagata Y."/>
            <person name="Naito S."/>
            <person name="Nakashima M."/>
            <person name="Nakama Y."/>
            <person name="Nakamichi Y."/>
            <person name="Nakamura M."/>
            <person name="Meguro A."/>
            <person name="Negishi M."/>
            <person name="Ohta I."/>
            <person name="Ohta T."/>
            <person name="Okamoto M."/>
            <person name="Ono N."/>
            <person name="Saji S."/>
            <person name="Sakaguchi M."/>
            <person name="Sakai K."/>
            <person name="Shibata M."/>
            <person name="Shimokawa T."/>
            <person name="Song J."/>
            <person name="Takazaki Y."/>
            <person name="Terasawa K."/>
            <person name="Tsugane M."/>
            <person name="Tsuji K."/>
            <person name="Ueda S."/>
            <person name="Waki K."/>
            <person name="Yamagata H."/>
            <person name="Yamamoto M."/>
            <person name="Yamamoto S."/>
            <person name="Yamane H."/>
            <person name="Yoshiki S."/>
            <person name="Yoshihara R."/>
            <person name="Yukawa K."/>
            <person name="Zhong H."/>
            <person name="Yano M."/>
            <person name="Yuan Q."/>
            <person name="Ouyang S."/>
            <person name="Liu J."/>
            <person name="Jones K.M."/>
            <person name="Gansberger K."/>
            <person name="Moffat K."/>
            <person name="Hill J."/>
            <person name="Bera J."/>
            <person name="Fadrosh D."/>
            <person name="Jin S."/>
            <person name="Johri S."/>
            <person name="Kim M."/>
            <person name="Overton L."/>
            <person name="Reardon M."/>
            <person name="Tsitrin T."/>
            <person name="Vuong H."/>
            <person name="Weaver B."/>
            <person name="Ciecko A."/>
            <person name="Tallon L."/>
            <person name="Jackson J."/>
            <person name="Pai G."/>
            <person name="Aken S.V."/>
            <person name="Utterback T."/>
            <person name="Reidmuller S."/>
            <person name="Feldblyum T."/>
            <person name="Hsiao J."/>
            <person name="Zismann V."/>
            <person name="Iobst S."/>
            <person name="de Vazeille A.R."/>
            <person name="Buell C.R."/>
            <person name="Ying K."/>
            <person name="Li Y."/>
            <person name="Lu T."/>
            <person name="Huang Y."/>
            <person name="Zhao Q."/>
            <person name="Feng Q."/>
            <person name="Zhang L."/>
            <person name="Zhu J."/>
            <person name="Weng Q."/>
            <person name="Mu J."/>
            <person name="Lu Y."/>
            <person name="Fan D."/>
            <person name="Liu Y."/>
            <person name="Guan J."/>
            <person name="Zhang Y."/>
            <person name="Yu S."/>
            <person name="Liu X."/>
            <person name="Zhang Y."/>
            <person name="Hong G."/>
            <person name="Han B."/>
            <person name="Choisne N."/>
            <person name="Demange N."/>
            <person name="Orjeda G."/>
            <person name="Samain S."/>
            <person name="Cattolico L."/>
            <person name="Pelletier E."/>
            <person name="Couloux A."/>
            <person name="Segurens B."/>
            <person name="Wincker P."/>
            <person name="D'Hont A."/>
            <person name="Scarpelli C."/>
            <person name="Weissenbach J."/>
            <person name="Salanoubat M."/>
            <person name="Quetier F."/>
            <person name="Yu Y."/>
            <person name="Kim H.R."/>
            <person name="Rambo T."/>
            <person name="Currie J."/>
            <person name="Collura K."/>
            <person name="Luo M."/>
            <person name="Yang T."/>
            <person name="Ammiraju J.S.S."/>
            <person name="Engler F."/>
            <person name="Soderlund C."/>
            <person name="Wing R.A."/>
            <person name="Palmer L.E."/>
            <person name="de la Bastide M."/>
            <person name="Spiegel L."/>
            <person name="Nascimento L."/>
            <person name="Zutavern T."/>
            <person name="O'Shaughnessy A."/>
            <person name="Dike S."/>
            <person name="Dedhia N."/>
            <person name="Preston R."/>
            <person name="Balija V."/>
            <person name="McCombie W.R."/>
            <person name="Chow T."/>
            <person name="Chen H."/>
            <person name="Chung M."/>
            <person name="Chen C."/>
            <person name="Shaw J."/>
            <person name="Wu H."/>
            <person name="Hsiao K."/>
            <person name="Chao Y."/>
            <person name="Chu M."/>
            <person name="Cheng C."/>
            <person name="Hour A."/>
            <person name="Lee P."/>
            <person name="Lin S."/>
            <person name="Lin Y."/>
            <person name="Liou J."/>
            <person name="Liu S."/>
            <person name="Hsing Y."/>
            <person name="Raghuvanshi S."/>
            <person name="Mohanty A."/>
            <person name="Bharti A.K."/>
            <person name="Gaur A."/>
            <person name="Gupta V."/>
            <person name="Kumar D."/>
            <person name="Ravi V."/>
            <person name="Vij S."/>
            <person name="Kapur A."/>
            <person name="Khurana P."/>
            <person name="Khurana P."/>
            <person name="Khurana J.P."/>
            <person name="Tyagi A.K."/>
            <person name="Gaikwad K."/>
            <person name="Singh A."/>
            <person name="Dalal V."/>
            <person name="Srivastava S."/>
            <person name="Dixit A."/>
            <person name="Pal A.K."/>
            <person name="Ghazi I.A."/>
            <person name="Yadav M."/>
            <person name="Pandit A."/>
            <person name="Bhargava A."/>
            <person name="Sureshbabu K."/>
            <person name="Batra K."/>
            <person name="Sharma T.R."/>
            <person name="Mohapatra T."/>
            <person name="Singh N.K."/>
            <person name="Messing J."/>
            <person name="Nelson A.B."/>
            <person name="Fuks G."/>
            <person name="Kavchok S."/>
            <person name="Keizer G."/>
            <person name="Linton E."/>
            <person name="Llaca V."/>
            <person name="Song R."/>
            <person name="Tanyolac B."/>
            <person name="Young S."/>
            <person name="Ho-Il K."/>
            <person name="Hahn J.H."/>
            <person name="Sangsakoo G."/>
            <person name="Vanavichit A."/>
            <person name="de Mattos Luiz.A.T."/>
            <person name="Zimmer P.D."/>
            <person name="Malone G."/>
            <person name="Dellagostin O."/>
            <person name="de Oliveira A.C."/>
            <person name="Bevan M."/>
            <person name="Bancroft I."/>
            <person name="Minx P."/>
            <person name="Cordum H."/>
            <person name="Wilson R."/>
            <person name="Cheng Z."/>
            <person name="Jin W."/>
            <person name="Jiang J."/>
            <person name="Leong S.A."/>
            <person name="Iwama H."/>
            <person name="Gojobori T."/>
            <person name="Itoh T."/>
            <person name="Niimura Y."/>
            <person name="Fujii Y."/>
            <person name="Habara T."/>
            <person name="Sakai H."/>
            <person name="Sato Y."/>
            <person name="Wilson G."/>
            <person name="Kumar K."/>
            <person name="McCouch S."/>
            <person name="Juretic N."/>
            <person name="Hoen D."/>
            <person name="Wright S."/>
            <person name="Bruskiewich R."/>
            <person name="Bureau T."/>
            <person name="Miyao A."/>
            <person name="Hirochika H."/>
            <person name="Nishikawa T."/>
            <person name="Kadowaki K."/>
            <person name="Sugiura M."/>
            <person name="Burr B."/>
            <person name="Sasaki T."/>
        </authorList>
    </citation>
    <scope>NUCLEOTIDE SEQUENCE [LARGE SCALE GENOMIC DNA]</scope>
    <source>
        <strain evidence="3">cv. Nipponbare</strain>
    </source>
</reference>
<feature type="compositionally biased region" description="Basic and acidic residues" evidence="1">
    <location>
        <begin position="8"/>
        <end position="26"/>
    </location>
</feature>
<evidence type="ECO:0000313" key="2">
    <source>
        <dbReference type="EMBL" id="AAL25183.1"/>
    </source>
</evidence>
<dbReference type="AlphaFoldDB" id="A0A5S6RAV0"/>
<reference evidence="3" key="2">
    <citation type="journal article" date="2008" name="Nucleic Acids Res.">
        <title>The rice annotation project database (RAP-DB): 2008 update.</title>
        <authorList>
            <consortium name="The rice annotation project (RAP)"/>
        </authorList>
    </citation>
    <scope>GENOME REANNOTATION</scope>
    <source>
        <strain evidence="3">cv. Nipponbare</strain>
    </source>
</reference>
<feature type="compositionally biased region" description="Acidic residues" evidence="1">
    <location>
        <begin position="296"/>
        <end position="321"/>
    </location>
</feature>
<name>A0A5S6RAV0_ORYSJ</name>
<feature type="region of interest" description="Disordered" evidence="1">
    <location>
        <begin position="233"/>
        <end position="321"/>
    </location>
</feature>
<evidence type="ECO:0000256" key="1">
    <source>
        <dbReference type="SAM" id="MobiDB-lite"/>
    </source>
</evidence>
<organism evidence="2 3">
    <name type="scientific">Oryza sativa subsp. japonica</name>
    <name type="common">Rice</name>
    <dbReference type="NCBI Taxonomy" id="39947"/>
    <lineage>
        <taxon>Eukaryota</taxon>
        <taxon>Viridiplantae</taxon>
        <taxon>Streptophyta</taxon>
        <taxon>Embryophyta</taxon>
        <taxon>Tracheophyta</taxon>
        <taxon>Spermatophyta</taxon>
        <taxon>Magnoliopsida</taxon>
        <taxon>Liliopsida</taxon>
        <taxon>Poales</taxon>
        <taxon>Poaceae</taxon>
        <taxon>BOP clade</taxon>
        <taxon>Oryzoideae</taxon>
        <taxon>Oryzeae</taxon>
        <taxon>Oryzinae</taxon>
        <taxon>Oryza</taxon>
        <taxon>Oryza sativa</taxon>
    </lineage>
</organism>
<gene>
    <name evidence="2" type="ORF">OSJNBa0034A02.16</name>
</gene>
<sequence>MEVTPSGEEVRSDGGGEPEHGGDGGEKVRRMYFRVDLGRDIIEACARQNLKELMGLQYPWCREIIAQFYATVYFEPNKEKTIHWMTDGIIYSVTYAKFAAILGFPARSRTNRVKIHDEKPMDTNSLHFLYQDVDYELGTIKGLLPFYAYLNKLLRKTLNPKEGDASNVLAYTSNLLYKIKAHPQLFDSFDFIFEEIRLISMMPKRGLGYGPYIMKMIEIVSKKKFHKEVAHTVRQAKERRARKKDTRRIKNLLRNAHLPCSPDGSEVEDSGEDVIEDPFAAEASSSRADHGKAPMEEEEEEEEGDYAEESSEEGEDSDEDE</sequence>
<feature type="compositionally biased region" description="Acidic residues" evidence="1">
    <location>
        <begin position="265"/>
        <end position="276"/>
    </location>
</feature>
<feature type="region of interest" description="Disordered" evidence="1">
    <location>
        <begin position="1"/>
        <end position="26"/>
    </location>
</feature>
<dbReference type="Proteomes" id="UP000000763">
    <property type="component" value="Chromosome 10"/>
</dbReference>
<protein>
    <submittedName>
        <fullName evidence="2">Gag-pol polyprotein</fullName>
    </submittedName>
</protein>
<accession>A0A5S6RAV0</accession>
<dbReference type="EMBL" id="AC079852">
    <property type="protein sequence ID" value="AAL25183.1"/>
    <property type="molecule type" value="Genomic_DNA"/>
</dbReference>
<evidence type="ECO:0000313" key="3">
    <source>
        <dbReference type="Proteomes" id="UP000000763"/>
    </source>
</evidence>
<feature type="compositionally biased region" description="Basic residues" evidence="1">
    <location>
        <begin position="239"/>
        <end position="251"/>
    </location>
</feature>
<proteinExistence type="predicted"/>